<keyword evidence="4" id="KW-1185">Reference proteome</keyword>
<gene>
    <name evidence="3" type="ORF">Thpro_021145</name>
</gene>
<dbReference type="EMBL" id="JQSG02000002">
    <property type="protein sequence ID" value="OBS10095.1"/>
    <property type="molecule type" value="Genomic_DNA"/>
</dbReference>
<dbReference type="Pfam" id="PF01451">
    <property type="entry name" value="LMWPc"/>
    <property type="match status" value="1"/>
</dbReference>
<dbReference type="OrthoDB" id="9793058at2"/>
<dbReference type="AlphaFoldDB" id="A0A1A6C6D4"/>
<dbReference type="InterPro" id="IPR036196">
    <property type="entry name" value="Ptyr_pPase_sf"/>
</dbReference>
<dbReference type="SMART" id="SM00226">
    <property type="entry name" value="LMWPc"/>
    <property type="match status" value="1"/>
</dbReference>
<dbReference type="CDD" id="cd16345">
    <property type="entry name" value="LMWP_ArsC"/>
    <property type="match status" value="1"/>
</dbReference>
<evidence type="ECO:0000256" key="1">
    <source>
        <dbReference type="ARBA" id="ARBA00022849"/>
    </source>
</evidence>
<accession>A0A1A6C6D4</accession>
<dbReference type="GO" id="GO:0046685">
    <property type="term" value="P:response to arsenic-containing substance"/>
    <property type="evidence" value="ECO:0007669"/>
    <property type="project" value="UniProtKB-KW"/>
</dbReference>
<dbReference type="InterPro" id="IPR023485">
    <property type="entry name" value="Ptyr_pPase"/>
</dbReference>
<evidence type="ECO:0000313" key="3">
    <source>
        <dbReference type="EMBL" id="OBS10095.1"/>
    </source>
</evidence>
<dbReference type="PANTHER" id="PTHR43428:SF1">
    <property type="entry name" value="ARSENATE REDUCTASE"/>
    <property type="match status" value="1"/>
</dbReference>
<proteinExistence type="predicted"/>
<evidence type="ECO:0000259" key="2">
    <source>
        <dbReference type="SMART" id="SM00226"/>
    </source>
</evidence>
<dbReference type="Proteomes" id="UP000029273">
    <property type="component" value="Unassembled WGS sequence"/>
</dbReference>
<protein>
    <recommendedName>
        <fullName evidence="2">Phosphotyrosine protein phosphatase I domain-containing protein</fullName>
    </recommendedName>
</protein>
<organism evidence="3 4">
    <name type="scientific">Acidihalobacter prosperus</name>
    <dbReference type="NCBI Taxonomy" id="160660"/>
    <lineage>
        <taxon>Bacteria</taxon>
        <taxon>Pseudomonadati</taxon>
        <taxon>Pseudomonadota</taxon>
        <taxon>Gammaproteobacteria</taxon>
        <taxon>Chromatiales</taxon>
        <taxon>Ectothiorhodospiraceae</taxon>
        <taxon>Acidihalobacter</taxon>
    </lineage>
</organism>
<reference evidence="3 4" key="1">
    <citation type="journal article" date="2014" name="Genome Announc.">
        <title>Draft Genome Sequence of the Iron-Oxidizing, Acidophilic, and Halotolerant 'Thiobacillus prosperus' Type Strain DSM 5130.</title>
        <authorList>
            <person name="Ossandon F.J."/>
            <person name="Cardenas J.P."/>
            <person name="Corbett M."/>
            <person name="Quatrini R."/>
            <person name="Holmes D.S."/>
            <person name="Watkin E."/>
        </authorList>
    </citation>
    <scope>NUCLEOTIDE SEQUENCE [LARGE SCALE GENOMIC DNA]</scope>
    <source>
        <strain evidence="3 4">DSM 5130</strain>
    </source>
</reference>
<feature type="domain" description="Phosphotyrosine protein phosphatase I" evidence="2">
    <location>
        <begin position="5"/>
        <end position="137"/>
    </location>
</feature>
<sequence length="150" mass="16970">MSETVRVLFLCSGNACRSQMAEAFLRHLGGARFEVYSAGSEPTGIHPLTYAVMAESGLDLAGHSSKSLSLFASERFDYIITVCDRARDRCPTFPGDSERIHWRFDDPAETVEGQLPHDRFRRVRDELRERIRLWVAAQQGLARRQAARSV</sequence>
<dbReference type="RefSeq" id="WP_038088310.1">
    <property type="nucleotide sequence ID" value="NZ_JQSG02000002.1"/>
</dbReference>
<dbReference type="SUPFAM" id="SSF52788">
    <property type="entry name" value="Phosphotyrosine protein phosphatases I"/>
    <property type="match status" value="1"/>
</dbReference>
<keyword evidence="1" id="KW-0059">Arsenical resistance</keyword>
<dbReference type="PANTHER" id="PTHR43428">
    <property type="entry name" value="ARSENATE REDUCTASE"/>
    <property type="match status" value="1"/>
</dbReference>
<comment type="caution">
    <text evidence="3">The sequence shown here is derived from an EMBL/GenBank/DDBJ whole genome shotgun (WGS) entry which is preliminary data.</text>
</comment>
<evidence type="ECO:0000313" key="4">
    <source>
        <dbReference type="Proteomes" id="UP000029273"/>
    </source>
</evidence>
<dbReference type="STRING" id="160660.BJI67_04560"/>
<name>A0A1A6C6D4_9GAMM</name>
<dbReference type="Gene3D" id="3.40.50.2300">
    <property type="match status" value="1"/>
</dbReference>